<proteinExistence type="predicted"/>
<dbReference type="EMBL" id="JAANNP010000002">
    <property type="protein sequence ID" value="NHC13692.1"/>
    <property type="molecule type" value="Genomic_DNA"/>
</dbReference>
<dbReference type="SUPFAM" id="SSF109854">
    <property type="entry name" value="DinB/YfiT-like putative metalloenzymes"/>
    <property type="match status" value="1"/>
</dbReference>
<name>A0ABX0GS52_9ACTN</name>
<dbReference type="Pfam" id="PF11716">
    <property type="entry name" value="MDMPI_N"/>
    <property type="match status" value="1"/>
</dbReference>
<evidence type="ECO:0000259" key="1">
    <source>
        <dbReference type="Pfam" id="PF11716"/>
    </source>
</evidence>
<organism evidence="2 3">
    <name type="scientific">Motilibacter deserti</name>
    <dbReference type="NCBI Taxonomy" id="2714956"/>
    <lineage>
        <taxon>Bacteria</taxon>
        <taxon>Bacillati</taxon>
        <taxon>Actinomycetota</taxon>
        <taxon>Actinomycetes</taxon>
        <taxon>Motilibacterales</taxon>
        <taxon>Motilibacteraceae</taxon>
        <taxon>Motilibacter</taxon>
    </lineage>
</organism>
<comment type="caution">
    <text evidence="2">The sequence shown here is derived from an EMBL/GenBank/DDBJ whole genome shotgun (WGS) entry which is preliminary data.</text>
</comment>
<evidence type="ECO:0000313" key="2">
    <source>
        <dbReference type="EMBL" id="NHC13692.1"/>
    </source>
</evidence>
<dbReference type="InterPro" id="IPR017520">
    <property type="entry name" value="CHP03086"/>
</dbReference>
<dbReference type="InterPro" id="IPR024344">
    <property type="entry name" value="MDMPI_metal-binding"/>
</dbReference>
<reference evidence="2 3" key="1">
    <citation type="submission" date="2020-03" db="EMBL/GenBank/DDBJ databases">
        <title>Two novel Motilibacter sp.</title>
        <authorList>
            <person name="Liu S."/>
        </authorList>
    </citation>
    <scope>NUCLEOTIDE SEQUENCE [LARGE SCALE GENOMIC DNA]</scope>
    <source>
        <strain evidence="2 3">E257</strain>
    </source>
</reference>
<dbReference type="Gene3D" id="1.20.120.450">
    <property type="entry name" value="dinb family like domain"/>
    <property type="match status" value="1"/>
</dbReference>
<dbReference type="InterPro" id="IPR034660">
    <property type="entry name" value="DinB/YfiT-like"/>
</dbReference>
<accession>A0ABX0GS52</accession>
<dbReference type="RefSeq" id="WP_166280368.1">
    <property type="nucleotide sequence ID" value="NZ_JAANNP010000002.1"/>
</dbReference>
<dbReference type="InterPro" id="IPR017517">
    <property type="entry name" value="Maleyloyr_isom"/>
</dbReference>
<gene>
    <name evidence="2" type="ORF">G9H71_07850</name>
</gene>
<sequence>MLDLGPATRTLAELVATVRDDQLADPTPCPDMSVAALLHHVEGLCLGFTAAARKDLVGGSAAPQPDAAQLRPGWRQELPGLLATLAEAWRLEDAWSGPTRVGGIDLPGDAAGFFALDELLVHGWDLSVATGQPFQWDDGLAEALHGFLLASVAQAPNGTPGLFGPPVPVPDDALLMDRVLGLTGRDPMWRPTARV</sequence>
<dbReference type="Proteomes" id="UP000800981">
    <property type="component" value="Unassembled WGS sequence"/>
</dbReference>
<dbReference type="NCBIfam" id="TIGR03086">
    <property type="entry name" value="TIGR03086 family metal-binding protein"/>
    <property type="match status" value="1"/>
</dbReference>
<keyword evidence="3" id="KW-1185">Reference proteome</keyword>
<feature type="domain" description="Mycothiol-dependent maleylpyruvate isomerase metal-binding" evidence="1">
    <location>
        <begin position="5"/>
        <end position="126"/>
    </location>
</feature>
<protein>
    <submittedName>
        <fullName evidence="2">TIGR03086 family protein</fullName>
    </submittedName>
</protein>
<dbReference type="NCBIfam" id="TIGR03083">
    <property type="entry name" value="maleylpyruvate isomerase family mycothiol-dependent enzyme"/>
    <property type="match status" value="1"/>
</dbReference>
<evidence type="ECO:0000313" key="3">
    <source>
        <dbReference type="Proteomes" id="UP000800981"/>
    </source>
</evidence>